<evidence type="ECO:0000256" key="1">
    <source>
        <dbReference type="SAM" id="Phobius"/>
    </source>
</evidence>
<keyword evidence="3" id="KW-1185">Reference proteome</keyword>
<organism evidence="2 3">
    <name type="scientific">Reticulomyxa filosa</name>
    <dbReference type="NCBI Taxonomy" id="46433"/>
    <lineage>
        <taxon>Eukaryota</taxon>
        <taxon>Sar</taxon>
        <taxon>Rhizaria</taxon>
        <taxon>Retaria</taxon>
        <taxon>Foraminifera</taxon>
        <taxon>Monothalamids</taxon>
        <taxon>Reticulomyxidae</taxon>
        <taxon>Reticulomyxa</taxon>
    </lineage>
</organism>
<dbReference type="EMBL" id="ASPP01018688">
    <property type="protein sequence ID" value="ETO15932.1"/>
    <property type="molecule type" value="Genomic_DNA"/>
</dbReference>
<dbReference type="InterPro" id="IPR036464">
    <property type="entry name" value="Rubisco_LSMT_subst-bd_sf"/>
</dbReference>
<name>X6MR87_RETFI</name>
<accession>X6MR87</accession>
<dbReference type="Proteomes" id="UP000023152">
    <property type="component" value="Unassembled WGS sequence"/>
</dbReference>
<reference evidence="2 3" key="1">
    <citation type="journal article" date="2013" name="Curr. Biol.">
        <title>The Genome of the Foraminiferan Reticulomyxa filosa.</title>
        <authorList>
            <person name="Glockner G."/>
            <person name="Hulsmann N."/>
            <person name="Schleicher M."/>
            <person name="Noegel A.A."/>
            <person name="Eichinger L."/>
            <person name="Gallinger C."/>
            <person name="Pawlowski J."/>
            <person name="Sierra R."/>
            <person name="Euteneuer U."/>
            <person name="Pillet L."/>
            <person name="Moustafa A."/>
            <person name="Platzer M."/>
            <person name="Groth M."/>
            <person name="Szafranski K."/>
            <person name="Schliwa M."/>
        </authorList>
    </citation>
    <scope>NUCLEOTIDE SEQUENCE [LARGE SCALE GENOMIC DNA]</scope>
</reference>
<protein>
    <recommendedName>
        <fullName evidence="4">SET domain-containing protein</fullName>
    </recommendedName>
</protein>
<gene>
    <name evidence="2" type="ORF">RFI_21432</name>
</gene>
<comment type="caution">
    <text evidence="2">The sequence shown here is derived from an EMBL/GenBank/DDBJ whole genome shotgun (WGS) entry which is preliminary data.</text>
</comment>
<keyword evidence="1" id="KW-1133">Transmembrane helix</keyword>
<dbReference type="AlphaFoldDB" id="X6MR87"/>
<sequence length="563" mass="64805">EEEEEEDSSMIPCGMDFINHDISVHSHSPMTENDEAKDDPLRVPILSISLKLNHPIMPNGELHITYGRRHTSSDTFVTYGFLDPLRFAPYYSYPLPKQTQAEVDMQECSARSTVVQRLNENIGVLLGLMPQDTNGKFKQALLEYLFHYTLVCEHNHMDCTIPMTLFLDSNSLHFRVRPSLYKYLRLITLSPQEFDSFHIHSIFHHSRDDREQLHNDQINAYVRSICSWQLQRFSQSLSQDRQDLQDMVRYRQRCLQRLARLSPRTHPKEVTTLRGLLQYMYRHILTLEYIIREKGAWTDCLNLQFCYVHLYIYNIYIRAHMYVYTYYIYIYIFFFFGADGVCLVDDPFAIALRKHNRVCISNNEKPGNSVSDKGDSSNTITMGQPLVVSPALRLDVSPFTELYLDSGISTHHDNQNATTAIGSFPFLDNISSMPYVSDPKNLFVEHVKNDGQVLTVVRERNSDSVDHTSNQNTDEVCVSQIHGAQLIRSPANDPSYKGQGAISQYGSFSNAQRDQDETVVAMDLNDQNQNAQTGLYQFIKSLIPEIVSNTNHLSIHDDNAKTK</sequence>
<proteinExistence type="predicted"/>
<evidence type="ECO:0000313" key="3">
    <source>
        <dbReference type="Proteomes" id="UP000023152"/>
    </source>
</evidence>
<feature type="non-terminal residue" evidence="2">
    <location>
        <position position="1"/>
    </location>
</feature>
<keyword evidence="1" id="KW-0472">Membrane</keyword>
<evidence type="ECO:0008006" key="4">
    <source>
        <dbReference type="Google" id="ProtNLM"/>
    </source>
</evidence>
<dbReference type="Gene3D" id="3.90.1420.10">
    <property type="entry name" value="Rubisco LSMT, substrate-binding domain"/>
    <property type="match status" value="1"/>
</dbReference>
<feature type="transmembrane region" description="Helical" evidence="1">
    <location>
        <begin position="324"/>
        <end position="344"/>
    </location>
</feature>
<evidence type="ECO:0000313" key="2">
    <source>
        <dbReference type="EMBL" id="ETO15932.1"/>
    </source>
</evidence>
<dbReference type="Gene3D" id="3.90.1410.10">
    <property type="entry name" value="set domain protein methyltransferase, domain 1"/>
    <property type="match status" value="1"/>
</dbReference>
<keyword evidence="1" id="KW-0812">Transmembrane</keyword>